<dbReference type="Pfam" id="PF22633">
    <property type="entry name" value="F5_F8_type_C_2"/>
    <property type="match status" value="1"/>
</dbReference>
<keyword evidence="13" id="KW-1133">Transmembrane helix</keyword>
<dbReference type="EMBL" id="CAUEEQ010048283">
    <property type="protein sequence ID" value="CAJ0959662.1"/>
    <property type="molecule type" value="Genomic_DNA"/>
</dbReference>
<keyword evidence="11" id="KW-0695">RNA-directed DNA polymerase</keyword>
<feature type="domain" description="Reverse transcriptase" evidence="15">
    <location>
        <begin position="77"/>
        <end position="321"/>
    </location>
</feature>
<evidence type="ECO:0000256" key="5">
    <source>
        <dbReference type="ARBA" id="ARBA00022695"/>
    </source>
</evidence>
<evidence type="ECO:0000259" key="14">
    <source>
        <dbReference type="PROSITE" id="PS50013"/>
    </source>
</evidence>
<dbReference type="InterPro" id="IPR041373">
    <property type="entry name" value="RT_RNaseH"/>
</dbReference>
<dbReference type="Pfam" id="PF17917">
    <property type="entry name" value="RT_RNaseH"/>
    <property type="match status" value="1"/>
</dbReference>
<keyword evidence="17" id="KW-1185">Reference proteome</keyword>
<evidence type="ECO:0000256" key="9">
    <source>
        <dbReference type="ARBA" id="ARBA00022801"/>
    </source>
</evidence>
<feature type="domain" description="Chromo" evidence="14">
    <location>
        <begin position="732"/>
        <end position="763"/>
    </location>
</feature>
<dbReference type="SMART" id="SM00298">
    <property type="entry name" value="CHROMO"/>
    <property type="match status" value="1"/>
</dbReference>
<dbReference type="CDD" id="cd09274">
    <property type="entry name" value="RNase_HI_RT_Ty3"/>
    <property type="match status" value="1"/>
</dbReference>
<dbReference type="PROSITE" id="PS50013">
    <property type="entry name" value="CHROMO_2"/>
    <property type="match status" value="1"/>
</dbReference>
<dbReference type="InterPro" id="IPR000477">
    <property type="entry name" value="RT_dom"/>
</dbReference>
<dbReference type="InterPro" id="IPR023780">
    <property type="entry name" value="Chromo_domain"/>
</dbReference>
<dbReference type="InterPro" id="IPR006585">
    <property type="entry name" value="FTP1"/>
</dbReference>
<dbReference type="Gene3D" id="2.40.50.40">
    <property type="match status" value="1"/>
</dbReference>
<dbReference type="PROSITE" id="PS50878">
    <property type="entry name" value="RT_POL"/>
    <property type="match status" value="1"/>
</dbReference>
<evidence type="ECO:0000256" key="1">
    <source>
        <dbReference type="ARBA" id="ARBA00004123"/>
    </source>
</evidence>
<comment type="similarity">
    <text evidence="2">Belongs to the beta type-B retroviral polymerase family. HERV class-II K(HML-2) pol subfamily.</text>
</comment>
<accession>A0ABN9M5S8</accession>
<dbReference type="InterPro" id="IPR016197">
    <property type="entry name" value="Chromo-like_dom_sf"/>
</dbReference>
<sequence>MVLEKKCVGLELWEVFLQISSLEMTLGSYKVILWEKKVRGPLTLLKEQLEGDIADTGTPIIPYFLEFRDCLTQLATLANEHQRTAQSSQKACIVVIQKNSNFGIFTLFNNRGQDEAEIYCQKFRKWSVLTQWNERALAAKFRDGLSEAIKDVMVGFPAPTGLNESMTMAIQIDRRLREQITVKYQYPLPLLTDLFARIKGARWFTKIDLRGAYNLVRIKQGDEWKTAFNTPEGHFEYLVMPFGLSNAPSVYQSFMHYIFREYLDKFMIVYLDDVLVFSDDWESHVQQVRKVFQVLRANSLFVKGSKCLFGVQKISFLGYIFSPSTIEMDPVKVQAICDWTQPTSLKSLQKFLGFANFYRRFIANFSSVVKPLTDLTKKGADVADWSPAAVEAFQELKRQFSSAPVLRQPDASLPFQVEVDASEIGAGAVLSQRSSNGSVMKPCAFFSRKFSPAERNYDVGNRELLAMKWAFEEWRHWLERARHRVVVFTDHKNLMYVESAKRLNPRQARWSLFFSRFNFVVSYLPGSKNVKADALSRSFVPDSPGNSEPTGILRDGVILSAVSPDLRRALQEFQADKPDRCPPERLFVPDNWTSRVISEVEPSDCPGVDMVVDRLHQIWSHVVDNLKLSQERAQHFANRRRRMGPRLRVGDLVWLSSRFVPMRVSAPKFKPRFIGPYRILEILNPVSFRLDLPASFAIHNVFHRSLLRKYEVPVVPSLEPPAPVLVEGELEYVVEKILDSRVSRRKLQYLVKWKGYGQEDNSWVVASDVHAADLDGNQGKHRVTKRGPALSYPMFTLVTSEDIAGSSGGIIMFFLTFVVLWISVFADTEIYTNLALHGRATQSSILTDLTFGYLSMATSAIDGNQDTCSHTDNEVSPWWRVDLLSSYRIKNITITTRKDCCEEQLNGAEILVGDSLANVGNNNPRCAVVTGIPRGGSQTFQCNNMVGRYVNVVLRGRSEYLSLCEVKVFGADY</sequence>
<reference evidence="16" key="1">
    <citation type="submission" date="2023-07" db="EMBL/GenBank/DDBJ databases">
        <authorList>
            <person name="Stuckert A."/>
        </authorList>
    </citation>
    <scope>NUCLEOTIDE SEQUENCE</scope>
</reference>
<dbReference type="SMART" id="SM00607">
    <property type="entry name" value="FTP"/>
    <property type="match status" value="1"/>
</dbReference>
<feature type="transmembrane region" description="Helical" evidence="13">
    <location>
        <begin position="803"/>
        <end position="826"/>
    </location>
</feature>
<dbReference type="Proteomes" id="UP001176940">
    <property type="component" value="Unassembled WGS sequence"/>
</dbReference>
<dbReference type="InterPro" id="IPR056924">
    <property type="entry name" value="SH3_Tf2-1"/>
</dbReference>
<keyword evidence="13" id="KW-0812">Transmembrane</keyword>
<dbReference type="CDD" id="cd00024">
    <property type="entry name" value="CD_CSD"/>
    <property type="match status" value="1"/>
</dbReference>
<dbReference type="SUPFAM" id="SSF49785">
    <property type="entry name" value="Galactose-binding domain-like"/>
    <property type="match status" value="1"/>
</dbReference>
<proteinExistence type="inferred from homology"/>
<keyword evidence="6" id="KW-0540">Nuclease</keyword>
<dbReference type="Pfam" id="PF00078">
    <property type="entry name" value="RVT_1"/>
    <property type="match status" value="1"/>
</dbReference>
<keyword evidence="7" id="KW-0479">Metal-binding</keyword>
<comment type="caution">
    <text evidence="16">The sequence shown here is derived from an EMBL/GenBank/DDBJ whole genome shotgun (WGS) entry which is preliminary data.</text>
</comment>
<evidence type="ECO:0000256" key="11">
    <source>
        <dbReference type="ARBA" id="ARBA00022918"/>
    </source>
</evidence>
<dbReference type="Gene3D" id="3.10.10.10">
    <property type="entry name" value="HIV Type 1 Reverse Transcriptase, subunit A, domain 1"/>
    <property type="match status" value="1"/>
</dbReference>
<keyword evidence="9" id="KW-0378">Hydrolase</keyword>
<dbReference type="InterPro" id="IPR008979">
    <property type="entry name" value="Galactose-bd-like_sf"/>
</dbReference>
<comment type="subcellular location">
    <subcellularLocation>
        <location evidence="1">Nucleus</location>
    </subcellularLocation>
</comment>
<keyword evidence="10" id="KW-0106">Calcium</keyword>
<dbReference type="Pfam" id="PF24626">
    <property type="entry name" value="SH3_Tf2-1"/>
    <property type="match status" value="1"/>
</dbReference>
<evidence type="ECO:0000256" key="12">
    <source>
        <dbReference type="ARBA" id="ARBA00023157"/>
    </source>
</evidence>
<dbReference type="Gene3D" id="3.30.70.270">
    <property type="match status" value="2"/>
</dbReference>
<dbReference type="InterPro" id="IPR000953">
    <property type="entry name" value="Chromo/chromo_shadow_dom"/>
</dbReference>
<evidence type="ECO:0000313" key="17">
    <source>
        <dbReference type="Proteomes" id="UP001176940"/>
    </source>
</evidence>
<dbReference type="CDD" id="cd01647">
    <property type="entry name" value="RT_LTR"/>
    <property type="match status" value="1"/>
</dbReference>
<evidence type="ECO:0000256" key="8">
    <source>
        <dbReference type="ARBA" id="ARBA00022759"/>
    </source>
</evidence>
<keyword evidence="13" id="KW-0472">Membrane</keyword>
<dbReference type="PANTHER" id="PTHR37984:SF5">
    <property type="entry name" value="PROTEIN NYNRIN-LIKE"/>
    <property type="match status" value="1"/>
</dbReference>
<dbReference type="InterPro" id="IPR043128">
    <property type="entry name" value="Rev_trsase/Diguanyl_cyclase"/>
</dbReference>
<dbReference type="InterPro" id="IPR050951">
    <property type="entry name" value="Retrovirus_Pol_polyprotein"/>
</dbReference>
<keyword evidence="4" id="KW-0808">Transferase</keyword>
<dbReference type="Gene3D" id="2.60.120.260">
    <property type="entry name" value="Galactose-binding domain-like"/>
    <property type="match status" value="1"/>
</dbReference>
<keyword evidence="5" id="KW-0548">Nucleotidyltransferase</keyword>
<evidence type="ECO:0000256" key="13">
    <source>
        <dbReference type="SAM" id="Phobius"/>
    </source>
</evidence>
<dbReference type="PANTHER" id="PTHR37984">
    <property type="entry name" value="PROTEIN CBG26694"/>
    <property type="match status" value="1"/>
</dbReference>
<keyword evidence="12" id="KW-1015">Disulfide bond</keyword>
<dbReference type="EC" id="3.1.26.4" evidence="3"/>
<evidence type="ECO:0000256" key="7">
    <source>
        <dbReference type="ARBA" id="ARBA00022723"/>
    </source>
</evidence>
<gene>
    <name evidence="16" type="ORF">RIMI_LOCUS16935387</name>
</gene>
<dbReference type="Pfam" id="PF00385">
    <property type="entry name" value="Chromo"/>
    <property type="match status" value="1"/>
</dbReference>
<evidence type="ECO:0000313" key="16">
    <source>
        <dbReference type="EMBL" id="CAJ0959662.1"/>
    </source>
</evidence>
<name>A0ABN9M5S8_9NEOB</name>
<evidence type="ECO:0000256" key="6">
    <source>
        <dbReference type="ARBA" id="ARBA00022722"/>
    </source>
</evidence>
<dbReference type="InterPro" id="IPR043502">
    <property type="entry name" value="DNA/RNA_pol_sf"/>
</dbReference>
<evidence type="ECO:0000259" key="15">
    <source>
        <dbReference type="PROSITE" id="PS50878"/>
    </source>
</evidence>
<dbReference type="SUPFAM" id="SSF56672">
    <property type="entry name" value="DNA/RNA polymerases"/>
    <property type="match status" value="1"/>
</dbReference>
<evidence type="ECO:0000256" key="4">
    <source>
        <dbReference type="ARBA" id="ARBA00022679"/>
    </source>
</evidence>
<keyword evidence="8" id="KW-0255">Endonuclease</keyword>
<evidence type="ECO:0000256" key="10">
    <source>
        <dbReference type="ARBA" id="ARBA00022837"/>
    </source>
</evidence>
<organism evidence="16 17">
    <name type="scientific">Ranitomeya imitator</name>
    <name type="common">mimic poison frog</name>
    <dbReference type="NCBI Taxonomy" id="111125"/>
    <lineage>
        <taxon>Eukaryota</taxon>
        <taxon>Metazoa</taxon>
        <taxon>Chordata</taxon>
        <taxon>Craniata</taxon>
        <taxon>Vertebrata</taxon>
        <taxon>Euteleostomi</taxon>
        <taxon>Amphibia</taxon>
        <taxon>Batrachia</taxon>
        <taxon>Anura</taxon>
        <taxon>Neobatrachia</taxon>
        <taxon>Hyloidea</taxon>
        <taxon>Dendrobatidae</taxon>
        <taxon>Dendrobatinae</taxon>
        <taxon>Ranitomeya</taxon>
    </lineage>
</organism>
<evidence type="ECO:0000256" key="2">
    <source>
        <dbReference type="ARBA" id="ARBA00010879"/>
    </source>
</evidence>
<protein>
    <recommendedName>
        <fullName evidence="3">ribonuclease H</fullName>
        <ecNumber evidence="3">3.1.26.4</ecNumber>
    </recommendedName>
</protein>
<evidence type="ECO:0000256" key="3">
    <source>
        <dbReference type="ARBA" id="ARBA00012180"/>
    </source>
</evidence>
<dbReference type="SUPFAM" id="SSF54160">
    <property type="entry name" value="Chromo domain-like"/>
    <property type="match status" value="1"/>
</dbReference>